<dbReference type="InParanoid" id="B0XDA8"/>
<reference evidence="1" key="1">
    <citation type="submission" date="2007-03" db="EMBL/GenBank/DDBJ databases">
        <title>Annotation of Culex pipiens quinquefasciatus.</title>
        <authorList>
            <consortium name="The Broad Institute Genome Sequencing Platform"/>
            <person name="Atkinson P.W."/>
            <person name="Hemingway J."/>
            <person name="Christensen B.M."/>
            <person name="Higgs S."/>
            <person name="Kodira C."/>
            <person name="Hannick L."/>
            <person name="Megy K."/>
            <person name="O'Leary S."/>
            <person name="Pearson M."/>
            <person name="Haas B.J."/>
            <person name="Mauceli E."/>
            <person name="Wortman J.R."/>
            <person name="Lee N.H."/>
            <person name="Guigo R."/>
            <person name="Stanke M."/>
            <person name="Alvarado L."/>
            <person name="Amedeo P."/>
            <person name="Antoine C.H."/>
            <person name="Arensburger P."/>
            <person name="Bidwell S.L."/>
            <person name="Crawford M."/>
            <person name="Camaro F."/>
            <person name="Devon K."/>
            <person name="Engels R."/>
            <person name="Hammond M."/>
            <person name="Howarth C."/>
            <person name="Koehrsen M."/>
            <person name="Lawson D."/>
            <person name="Montgomery P."/>
            <person name="Nene V."/>
            <person name="Nusbaum C."/>
            <person name="Puiu D."/>
            <person name="Romero-Severson J."/>
            <person name="Severson D.W."/>
            <person name="Shumway M."/>
            <person name="Sisk P."/>
            <person name="Stolte C."/>
            <person name="Zeng Q."/>
            <person name="Eisenstadt E."/>
            <person name="Fraser-Liggett C."/>
            <person name="Strausberg R."/>
            <person name="Galagan J."/>
            <person name="Birren B."/>
            <person name="Collins F.H."/>
        </authorList>
    </citation>
    <scope>NUCLEOTIDE SEQUENCE [LARGE SCALE GENOMIC DNA]</scope>
    <source>
        <strain evidence="1">JHB</strain>
    </source>
</reference>
<evidence type="ECO:0000313" key="3">
    <source>
        <dbReference type="Proteomes" id="UP000002320"/>
    </source>
</evidence>
<protein>
    <submittedName>
        <fullName evidence="1 2">Uncharacterized protein</fullName>
    </submittedName>
</protein>
<dbReference type="KEGG" id="cqu:CpipJ_CPIJ017216"/>
<sequence>MRRDEEGSISSGYGRRNFKLNGYRVRRVKRIEAVDVVTGKSKNVKTEHIYESISNLRCCNLPAAAKTTAQNNSATSICRLELSVMDETLPVGATLVLPTATSAAATKLVEDLSRPRVRCLSVGYKNCYENLIVDKEWCCKSSLCRRELIKIIRDSMVKNSLCGDQHQQCTTVGADQKLAVAAHHETNLCGYDSYLHQTICAAAASAKHAALHGGVVANGGVFTSLPVATVTPSRILQQHVAHAQAKRKEQRLAVTNRTHAHQVKLSTVVLNQQYPNLLAGGRGGRTNIVDKLAHDLGAVNTVVNAPDECDSGVAFLEKVLAGAKTGEGSAVLLVGVSLRAMGVTNQVQKHPVIPVIVAELSFRASFDNLLRVLAHSRCQLVQGIEGIACLCRI</sequence>
<dbReference type="EMBL" id="DS232749">
    <property type="protein sequence ID" value="EDS45362.1"/>
    <property type="molecule type" value="Genomic_DNA"/>
</dbReference>
<keyword evidence="3" id="KW-1185">Reference proteome</keyword>
<evidence type="ECO:0000313" key="1">
    <source>
        <dbReference type="EMBL" id="EDS45362.1"/>
    </source>
</evidence>
<dbReference type="EnsemblMetazoa" id="CPIJ017216-RA">
    <property type="protein sequence ID" value="CPIJ017216-PA"/>
    <property type="gene ID" value="CPIJ017216"/>
</dbReference>
<dbReference type="VEuPathDB" id="VectorBase:CPIJ017216"/>
<name>B0XDA8_CULQU</name>
<dbReference type="OrthoDB" id="5953812at2759"/>
<proteinExistence type="predicted"/>
<gene>
    <name evidence="2" type="primary">6051145</name>
    <name evidence="1" type="ORF">CpipJ_CPIJ017216</name>
</gene>
<organism>
    <name type="scientific">Culex quinquefasciatus</name>
    <name type="common">Southern house mosquito</name>
    <name type="synonym">Culex pungens</name>
    <dbReference type="NCBI Taxonomy" id="7176"/>
    <lineage>
        <taxon>Eukaryota</taxon>
        <taxon>Metazoa</taxon>
        <taxon>Ecdysozoa</taxon>
        <taxon>Arthropoda</taxon>
        <taxon>Hexapoda</taxon>
        <taxon>Insecta</taxon>
        <taxon>Pterygota</taxon>
        <taxon>Neoptera</taxon>
        <taxon>Endopterygota</taxon>
        <taxon>Diptera</taxon>
        <taxon>Nematocera</taxon>
        <taxon>Culicoidea</taxon>
        <taxon>Culicidae</taxon>
        <taxon>Culicinae</taxon>
        <taxon>Culicini</taxon>
        <taxon>Culex</taxon>
        <taxon>Culex</taxon>
    </lineage>
</organism>
<dbReference type="AlphaFoldDB" id="B0XDA8"/>
<dbReference type="Proteomes" id="UP000002320">
    <property type="component" value="Unassembled WGS sequence"/>
</dbReference>
<dbReference type="VEuPathDB" id="VectorBase:CQUJHB008658"/>
<evidence type="ECO:0000313" key="2">
    <source>
        <dbReference type="EnsemblMetazoa" id="CPIJ017216-PA"/>
    </source>
</evidence>
<accession>B0XDA8</accession>
<reference evidence="2" key="2">
    <citation type="submission" date="2021-02" db="UniProtKB">
        <authorList>
            <consortium name="EnsemblMetazoa"/>
        </authorList>
    </citation>
    <scope>IDENTIFICATION</scope>
    <source>
        <strain evidence="2">JHB</strain>
    </source>
</reference>
<dbReference type="HOGENOM" id="CLU_702589_0_0_1"/>